<accession>A0ACC0YCV9</accession>
<dbReference type="EMBL" id="CM047742">
    <property type="protein sequence ID" value="KAJ0034980.1"/>
    <property type="molecule type" value="Genomic_DNA"/>
</dbReference>
<proteinExistence type="predicted"/>
<evidence type="ECO:0000313" key="2">
    <source>
        <dbReference type="Proteomes" id="UP001163603"/>
    </source>
</evidence>
<dbReference type="Proteomes" id="UP001163603">
    <property type="component" value="Chromosome 7"/>
</dbReference>
<organism evidence="1 2">
    <name type="scientific">Pistacia integerrima</name>
    <dbReference type="NCBI Taxonomy" id="434235"/>
    <lineage>
        <taxon>Eukaryota</taxon>
        <taxon>Viridiplantae</taxon>
        <taxon>Streptophyta</taxon>
        <taxon>Embryophyta</taxon>
        <taxon>Tracheophyta</taxon>
        <taxon>Spermatophyta</taxon>
        <taxon>Magnoliopsida</taxon>
        <taxon>eudicotyledons</taxon>
        <taxon>Gunneridae</taxon>
        <taxon>Pentapetalae</taxon>
        <taxon>rosids</taxon>
        <taxon>malvids</taxon>
        <taxon>Sapindales</taxon>
        <taxon>Anacardiaceae</taxon>
        <taxon>Pistacia</taxon>
    </lineage>
</organism>
<gene>
    <name evidence="1" type="ORF">Pint_25099</name>
</gene>
<evidence type="ECO:0000313" key="1">
    <source>
        <dbReference type="EMBL" id="KAJ0034980.1"/>
    </source>
</evidence>
<comment type="caution">
    <text evidence="1">The sequence shown here is derived from an EMBL/GenBank/DDBJ whole genome shotgun (WGS) entry which is preliminary data.</text>
</comment>
<keyword evidence="2" id="KW-1185">Reference proteome</keyword>
<sequence length="201" mass="23130">MEDLLRKRGAQLHEKEWITEDIEDIFSGGRLQDDQRQDAFVVEQVGRDTWLPSSIQKEFLLEMSPSSIELEDDETLASYGIKNQFMLEVSPPSFQIFVKTWCGKTITLDVQLANTIKDVKGMLFDKLWIPINRQSFVYAGKKLEADSNIGRHSTLHMTMARVKFQDLIKEVLFREVVLEDERPLADYAITLNAEVTVAFEA</sequence>
<reference evidence="2" key="1">
    <citation type="journal article" date="2023" name="G3 (Bethesda)">
        <title>Genome assembly and association tests identify interacting loci associated with vigor, precocity, and sex in interspecific pistachio rootstocks.</title>
        <authorList>
            <person name="Palmer W."/>
            <person name="Jacygrad E."/>
            <person name="Sagayaradj S."/>
            <person name="Cavanaugh K."/>
            <person name="Han R."/>
            <person name="Bertier L."/>
            <person name="Beede B."/>
            <person name="Kafkas S."/>
            <person name="Golino D."/>
            <person name="Preece J."/>
            <person name="Michelmore R."/>
        </authorList>
    </citation>
    <scope>NUCLEOTIDE SEQUENCE [LARGE SCALE GENOMIC DNA]</scope>
</reference>
<name>A0ACC0YCV9_9ROSI</name>
<protein>
    <submittedName>
        <fullName evidence="1">Uncharacterized protein</fullName>
    </submittedName>
</protein>